<comment type="caution">
    <text evidence="2">The sequence shown here is derived from an EMBL/GenBank/DDBJ whole genome shotgun (WGS) entry which is preliminary data.</text>
</comment>
<dbReference type="EMBL" id="QKYU01000021">
    <property type="protein sequence ID" value="PZW41325.1"/>
    <property type="molecule type" value="Genomic_DNA"/>
</dbReference>
<organism evidence="2 3">
    <name type="scientific">Humitalea rosea</name>
    <dbReference type="NCBI Taxonomy" id="990373"/>
    <lineage>
        <taxon>Bacteria</taxon>
        <taxon>Pseudomonadati</taxon>
        <taxon>Pseudomonadota</taxon>
        <taxon>Alphaproteobacteria</taxon>
        <taxon>Acetobacterales</taxon>
        <taxon>Roseomonadaceae</taxon>
        <taxon>Humitalea</taxon>
    </lineage>
</organism>
<keyword evidence="1" id="KW-0812">Transmembrane</keyword>
<gene>
    <name evidence="2" type="ORF">C8P66_12132</name>
</gene>
<sequence length="97" mass="10793">MVIGMVLSATFAMLVLCVPIYAVAARFMPRVRAAVAAPLLLLFALVLSQLLFMRSRPEQVFNDNLLGTLFGFLVGITAFLIVMLLAWVHYTVPRPKR</sequence>
<name>A0A2W7I8A7_9PROT</name>
<protein>
    <submittedName>
        <fullName evidence="2">Uncharacterized protein</fullName>
    </submittedName>
</protein>
<keyword evidence="1" id="KW-0472">Membrane</keyword>
<keyword evidence="1" id="KW-1133">Transmembrane helix</keyword>
<evidence type="ECO:0000313" key="3">
    <source>
        <dbReference type="Proteomes" id="UP000249688"/>
    </source>
</evidence>
<proteinExistence type="predicted"/>
<accession>A0A2W7I8A7</accession>
<feature type="transmembrane region" description="Helical" evidence="1">
    <location>
        <begin position="65"/>
        <end position="90"/>
    </location>
</feature>
<keyword evidence="3" id="KW-1185">Reference proteome</keyword>
<reference evidence="2 3" key="1">
    <citation type="submission" date="2018-06" db="EMBL/GenBank/DDBJ databases">
        <title>Genomic Encyclopedia of Archaeal and Bacterial Type Strains, Phase II (KMG-II): from individual species to whole genera.</title>
        <authorList>
            <person name="Goeker M."/>
        </authorList>
    </citation>
    <scope>NUCLEOTIDE SEQUENCE [LARGE SCALE GENOMIC DNA]</scope>
    <source>
        <strain evidence="2 3">DSM 24525</strain>
    </source>
</reference>
<evidence type="ECO:0000313" key="2">
    <source>
        <dbReference type="EMBL" id="PZW41325.1"/>
    </source>
</evidence>
<dbReference type="Proteomes" id="UP000249688">
    <property type="component" value="Unassembled WGS sequence"/>
</dbReference>
<feature type="transmembrane region" description="Helical" evidence="1">
    <location>
        <begin position="34"/>
        <end position="53"/>
    </location>
</feature>
<evidence type="ECO:0000256" key="1">
    <source>
        <dbReference type="SAM" id="Phobius"/>
    </source>
</evidence>
<dbReference type="AlphaFoldDB" id="A0A2W7I8A7"/>